<dbReference type="Proteomes" id="UP000003688">
    <property type="component" value="Unassembled WGS sequence"/>
</dbReference>
<dbReference type="CDD" id="cd04179">
    <property type="entry name" value="DPM_DPG-synthase_like"/>
    <property type="match status" value="1"/>
</dbReference>
<evidence type="ECO:0000259" key="1">
    <source>
        <dbReference type="Pfam" id="PF00535"/>
    </source>
</evidence>
<proteinExistence type="predicted"/>
<dbReference type="SUPFAM" id="SSF53448">
    <property type="entry name" value="Nucleotide-diphospho-sugar transferases"/>
    <property type="match status" value="1"/>
</dbReference>
<dbReference type="PANTHER" id="PTHR48090:SF7">
    <property type="entry name" value="RFBJ PROTEIN"/>
    <property type="match status" value="1"/>
</dbReference>
<sequence length="267" mass="29794">MFQNKKVIVVMPAYNAAKTLRRTYHEVMDQGVVDGIILVDDKSKDDTVAVAKTLPGIRVHVHEVNKGYGGNQKTCYRLALEAGADIVIMIHPDYQYTPKLIPAMVSIIGNGLHPCVLGSRILGNYALKGGMPLWKYVANRFLTLAENILLGAKLSEYHTGYRAFSRELLEKVDTSRNSDDFVFDNQMLAQIFWYGYTIGEVSCPTKYFAEASSINLRRSIKYGFGCLGTGLGYRLSKWGIKSSALFPKQTVKLENEVQPVLGTNQRS</sequence>
<comment type="caution">
    <text evidence="2">The sequence shown here is derived from an EMBL/GenBank/DDBJ whole genome shotgun (WGS) entry which is preliminary data.</text>
</comment>
<keyword evidence="2" id="KW-0808">Transferase</keyword>
<evidence type="ECO:0000313" key="2">
    <source>
        <dbReference type="EMBL" id="EEF58868.1"/>
    </source>
</evidence>
<dbReference type="InterPro" id="IPR050256">
    <property type="entry name" value="Glycosyltransferase_2"/>
</dbReference>
<dbReference type="InterPro" id="IPR029044">
    <property type="entry name" value="Nucleotide-diphossugar_trans"/>
</dbReference>
<dbReference type="RefSeq" id="WP_007417132.1">
    <property type="nucleotide sequence ID" value="NZ_ABOX02000036.1"/>
</dbReference>
<name>B9XMU3_PEDPL</name>
<dbReference type="Pfam" id="PF00535">
    <property type="entry name" value="Glycos_transf_2"/>
    <property type="match status" value="1"/>
</dbReference>
<accession>B9XMU3</accession>
<dbReference type="InterPro" id="IPR001173">
    <property type="entry name" value="Glyco_trans_2-like"/>
</dbReference>
<organism evidence="2 3">
    <name type="scientific">Pedosphaera parvula (strain Ellin514)</name>
    <dbReference type="NCBI Taxonomy" id="320771"/>
    <lineage>
        <taxon>Bacteria</taxon>
        <taxon>Pseudomonadati</taxon>
        <taxon>Verrucomicrobiota</taxon>
        <taxon>Pedosphaerae</taxon>
        <taxon>Pedosphaerales</taxon>
        <taxon>Pedosphaeraceae</taxon>
        <taxon>Pedosphaera</taxon>
    </lineage>
</organism>
<dbReference type="AlphaFoldDB" id="B9XMU3"/>
<dbReference type="STRING" id="320771.Cflav_PD1701"/>
<evidence type="ECO:0000313" key="3">
    <source>
        <dbReference type="Proteomes" id="UP000003688"/>
    </source>
</evidence>
<dbReference type="PANTHER" id="PTHR48090">
    <property type="entry name" value="UNDECAPRENYL-PHOSPHATE 4-DEOXY-4-FORMAMIDO-L-ARABINOSE TRANSFERASE-RELATED"/>
    <property type="match status" value="1"/>
</dbReference>
<keyword evidence="3" id="KW-1185">Reference proteome</keyword>
<protein>
    <submittedName>
        <fullName evidence="2">Glycosyl transferase family 2</fullName>
    </submittedName>
</protein>
<dbReference type="OrthoDB" id="9806525at2"/>
<feature type="domain" description="Glycosyltransferase 2-like" evidence="1">
    <location>
        <begin position="9"/>
        <end position="172"/>
    </location>
</feature>
<reference evidence="2 3" key="1">
    <citation type="journal article" date="2011" name="J. Bacteriol.">
        <title>Genome sequence of 'Pedosphaera parvula' Ellin514, an aerobic Verrucomicrobial isolate from pasture soil.</title>
        <authorList>
            <person name="Kant R."/>
            <person name="van Passel M.W."/>
            <person name="Sangwan P."/>
            <person name="Palva A."/>
            <person name="Lucas S."/>
            <person name="Copeland A."/>
            <person name="Lapidus A."/>
            <person name="Glavina Del Rio T."/>
            <person name="Dalin E."/>
            <person name="Tice H."/>
            <person name="Bruce D."/>
            <person name="Goodwin L."/>
            <person name="Pitluck S."/>
            <person name="Chertkov O."/>
            <person name="Larimer F.W."/>
            <person name="Land M.L."/>
            <person name="Hauser L."/>
            <person name="Brettin T.S."/>
            <person name="Detter J.C."/>
            <person name="Han S."/>
            <person name="de Vos W.M."/>
            <person name="Janssen P.H."/>
            <person name="Smidt H."/>
        </authorList>
    </citation>
    <scope>NUCLEOTIDE SEQUENCE [LARGE SCALE GENOMIC DNA]</scope>
    <source>
        <strain evidence="2 3">Ellin514</strain>
    </source>
</reference>
<dbReference type="Gene3D" id="3.90.550.10">
    <property type="entry name" value="Spore Coat Polysaccharide Biosynthesis Protein SpsA, Chain A"/>
    <property type="match status" value="1"/>
</dbReference>
<gene>
    <name evidence="2" type="ORF">Cflav_PD1701</name>
</gene>
<dbReference type="GO" id="GO:0016740">
    <property type="term" value="F:transferase activity"/>
    <property type="evidence" value="ECO:0007669"/>
    <property type="project" value="UniProtKB-KW"/>
</dbReference>
<dbReference type="EMBL" id="ABOX02000036">
    <property type="protein sequence ID" value="EEF58868.1"/>
    <property type="molecule type" value="Genomic_DNA"/>
</dbReference>